<dbReference type="SMART" id="SM00855">
    <property type="entry name" value="PGAM"/>
    <property type="match status" value="1"/>
</dbReference>
<dbReference type="Proteomes" id="UP000697472">
    <property type="component" value="Unassembled WGS sequence"/>
</dbReference>
<evidence type="ECO:0000313" key="2">
    <source>
        <dbReference type="Proteomes" id="UP000697472"/>
    </source>
</evidence>
<dbReference type="InterPro" id="IPR029033">
    <property type="entry name" value="His_PPase_superfam"/>
</dbReference>
<accession>A0ABS2PRX5</accession>
<dbReference type="PANTHER" id="PTHR48100:SF5">
    <property type="entry name" value="HISTIDINE PHOSPHATASE FAMILY PROTEIN"/>
    <property type="match status" value="1"/>
</dbReference>
<gene>
    <name evidence="1" type="ORF">JOC28_001096</name>
</gene>
<dbReference type="PANTHER" id="PTHR48100">
    <property type="entry name" value="BROAD-SPECIFICITY PHOSPHATASE YOR283W-RELATED"/>
    <property type="match status" value="1"/>
</dbReference>
<sequence length="200" mass="22436">MTRKLYLMRHGETLFNTQKRVQGACDSPLTENGRAQALLAKLYFDRENITFDAVYASTQERATDTAKLVSNQSNVTQLKGIKEMNFGSFEAQPEYLLPKFRPGSNSFEDLLVPYGGEDIVEVGQRVLKTIQETLSQDQSDRILMVSHGAAMWGLCLQLDVTFPAGFHFSNCAICEFDISGNELRLSQVILPSQDFQVLTL</sequence>
<dbReference type="InterPro" id="IPR013078">
    <property type="entry name" value="His_Pase_superF_clade-1"/>
</dbReference>
<dbReference type="EC" id="5.4.2.12" evidence="1"/>
<dbReference type="RefSeq" id="WP_205009639.1">
    <property type="nucleotide sequence ID" value="NZ_JAFBEH010000019.1"/>
</dbReference>
<keyword evidence="1" id="KW-0413">Isomerase</keyword>
<dbReference type="GO" id="GO:0004619">
    <property type="term" value="F:phosphoglycerate mutase activity"/>
    <property type="evidence" value="ECO:0007669"/>
    <property type="project" value="UniProtKB-EC"/>
</dbReference>
<dbReference type="SUPFAM" id="SSF53254">
    <property type="entry name" value="Phosphoglycerate mutase-like"/>
    <property type="match status" value="1"/>
</dbReference>
<name>A0ABS2PRX5_9STRE</name>
<dbReference type="CDD" id="cd07067">
    <property type="entry name" value="HP_PGM_like"/>
    <property type="match status" value="1"/>
</dbReference>
<dbReference type="PROSITE" id="PS00175">
    <property type="entry name" value="PG_MUTASE"/>
    <property type="match status" value="1"/>
</dbReference>
<reference evidence="1 2" key="1">
    <citation type="submission" date="2021-01" db="EMBL/GenBank/DDBJ databases">
        <title>Genomic Encyclopedia of Type Strains, Phase IV (KMG-IV): sequencing the most valuable type-strain genomes for metagenomic binning, comparative biology and taxonomic classification.</title>
        <authorList>
            <person name="Goeker M."/>
        </authorList>
    </citation>
    <scope>NUCLEOTIDE SEQUENCE [LARGE SCALE GENOMIC DNA]</scope>
    <source>
        <strain evidence="1 2">DSM 27382</strain>
    </source>
</reference>
<proteinExistence type="predicted"/>
<dbReference type="Gene3D" id="3.40.50.1240">
    <property type="entry name" value="Phosphoglycerate mutase-like"/>
    <property type="match status" value="1"/>
</dbReference>
<dbReference type="InterPro" id="IPR050275">
    <property type="entry name" value="PGM_Phosphatase"/>
</dbReference>
<dbReference type="InterPro" id="IPR001345">
    <property type="entry name" value="PG/BPGM_mutase_AS"/>
</dbReference>
<protein>
    <submittedName>
        <fullName evidence="1">Phosphoglycerate mutase</fullName>
        <ecNumber evidence="1">5.4.2.12</ecNumber>
    </submittedName>
</protein>
<evidence type="ECO:0000313" key="1">
    <source>
        <dbReference type="EMBL" id="MBM7642798.1"/>
    </source>
</evidence>
<dbReference type="EMBL" id="JAFBEH010000019">
    <property type="protein sequence ID" value="MBM7642798.1"/>
    <property type="molecule type" value="Genomic_DNA"/>
</dbReference>
<organism evidence="1 2">
    <name type="scientific">Streptococcus loxodontisalivarius</name>
    <dbReference type="NCBI Taxonomy" id="1349415"/>
    <lineage>
        <taxon>Bacteria</taxon>
        <taxon>Bacillati</taxon>
        <taxon>Bacillota</taxon>
        <taxon>Bacilli</taxon>
        <taxon>Lactobacillales</taxon>
        <taxon>Streptococcaceae</taxon>
        <taxon>Streptococcus</taxon>
    </lineage>
</organism>
<keyword evidence="2" id="KW-1185">Reference proteome</keyword>
<dbReference type="Pfam" id="PF00300">
    <property type="entry name" value="His_Phos_1"/>
    <property type="match status" value="1"/>
</dbReference>
<comment type="caution">
    <text evidence="1">The sequence shown here is derived from an EMBL/GenBank/DDBJ whole genome shotgun (WGS) entry which is preliminary data.</text>
</comment>